<comment type="caution">
    <text evidence="3">The sequence shown here is derived from an EMBL/GenBank/DDBJ whole genome shotgun (WGS) entry which is preliminary data.</text>
</comment>
<dbReference type="EMBL" id="LGRX02022245">
    <property type="protein sequence ID" value="KAK3255809.1"/>
    <property type="molecule type" value="Genomic_DNA"/>
</dbReference>
<organism evidence="3 4">
    <name type="scientific">Cymbomonas tetramitiformis</name>
    <dbReference type="NCBI Taxonomy" id="36881"/>
    <lineage>
        <taxon>Eukaryota</taxon>
        <taxon>Viridiplantae</taxon>
        <taxon>Chlorophyta</taxon>
        <taxon>Pyramimonadophyceae</taxon>
        <taxon>Pyramimonadales</taxon>
        <taxon>Pyramimonadaceae</taxon>
        <taxon>Cymbomonas</taxon>
    </lineage>
</organism>
<protein>
    <recommendedName>
        <fullName evidence="2">Reverse transcriptase/retrotransposon-derived protein RNase H-like domain-containing protein</fullName>
    </recommendedName>
</protein>
<gene>
    <name evidence="3" type="ORF">CYMTET_35031</name>
</gene>
<accession>A0AAE0FA40</accession>
<reference evidence="3 4" key="1">
    <citation type="journal article" date="2015" name="Genome Biol. Evol.">
        <title>Comparative Genomics of a Bacterivorous Green Alga Reveals Evolutionary Causalities and Consequences of Phago-Mixotrophic Mode of Nutrition.</title>
        <authorList>
            <person name="Burns J.A."/>
            <person name="Paasch A."/>
            <person name="Narechania A."/>
            <person name="Kim E."/>
        </authorList>
    </citation>
    <scope>NUCLEOTIDE SEQUENCE [LARGE SCALE GENOMIC DNA]</scope>
    <source>
        <strain evidence="3 4">PLY_AMNH</strain>
    </source>
</reference>
<evidence type="ECO:0000259" key="2">
    <source>
        <dbReference type="Pfam" id="PF17919"/>
    </source>
</evidence>
<feature type="region of interest" description="Disordered" evidence="1">
    <location>
        <begin position="164"/>
        <end position="187"/>
    </location>
</feature>
<dbReference type="Proteomes" id="UP001190700">
    <property type="component" value="Unassembled WGS sequence"/>
</dbReference>
<keyword evidence="4" id="KW-1185">Reference proteome</keyword>
<feature type="compositionally biased region" description="Basic and acidic residues" evidence="1">
    <location>
        <begin position="164"/>
        <end position="175"/>
    </location>
</feature>
<dbReference type="InterPro" id="IPR041577">
    <property type="entry name" value="RT_RNaseH_2"/>
</dbReference>
<sequence length="283" mass="30325">MELKAALEVKAPILALPTMKAAADGSAPLLVETDANGVALGGVLMQGCVNGLKAIAYESRQFSAAEQNYQPGERELCEVVYMDLVEVGVPPVDTSNIFEMGPSKSYPAWHAAQEAYLHAVDTLQTIVEQALEATLVFKSRGKYMSSKALDKRLAKVKGVTDKVTNKVSSRAHDDTQTQQKSGNVERTRTEETYTFSSFASEGGPKAPLAGFHLEWMRGGQQDQGRQSAGDAFCAPCSDCSALFAGRSAHSSAGGVRGRFIHIKGTIKEVCTIPRGWPAGEARI</sequence>
<evidence type="ECO:0000256" key="1">
    <source>
        <dbReference type="SAM" id="MobiDB-lite"/>
    </source>
</evidence>
<evidence type="ECO:0000313" key="4">
    <source>
        <dbReference type="Proteomes" id="UP001190700"/>
    </source>
</evidence>
<dbReference type="Pfam" id="PF17919">
    <property type="entry name" value="RT_RNaseH_2"/>
    <property type="match status" value="1"/>
</dbReference>
<proteinExistence type="predicted"/>
<evidence type="ECO:0000313" key="3">
    <source>
        <dbReference type="EMBL" id="KAK3255809.1"/>
    </source>
</evidence>
<feature type="domain" description="Reverse transcriptase/retrotransposon-derived protein RNase H-like" evidence="2">
    <location>
        <begin position="10"/>
        <end position="81"/>
    </location>
</feature>
<dbReference type="AlphaFoldDB" id="A0AAE0FA40"/>
<dbReference type="InterPro" id="IPR043502">
    <property type="entry name" value="DNA/RNA_pol_sf"/>
</dbReference>
<dbReference type="SUPFAM" id="SSF56672">
    <property type="entry name" value="DNA/RNA polymerases"/>
    <property type="match status" value="1"/>
</dbReference>
<name>A0AAE0FA40_9CHLO</name>